<dbReference type="SUPFAM" id="SSF56524">
    <property type="entry name" value="Oxidoreductase molybdopterin-binding domain"/>
    <property type="match status" value="1"/>
</dbReference>
<dbReference type="InterPro" id="IPR036374">
    <property type="entry name" value="OxRdtase_Mopterin-bd_sf"/>
</dbReference>
<name>A0ABP9BPM1_9PSEU</name>
<dbReference type="Gene3D" id="3.90.420.10">
    <property type="entry name" value="Oxidoreductase, molybdopterin-binding domain"/>
    <property type="match status" value="1"/>
</dbReference>
<dbReference type="PANTHER" id="PTHR19372">
    <property type="entry name" value="SULFITE REDUCTASE"/>
    <property type="match status" value="1"/>
</dbReference>
<evidence type="ECO:0000259" key="1">
    <source>
        <dbReference type="Pfam" id="PF00174"/>
    </source>
</evidence>
<dbReference type="Gene3D" id="2.60.40.650">
    <property type="match status" value="1"/>
</dbReference>
<protein>
    <recommendedName>
        <fullName evidence="1">Oxidoreductase molybdopterin-binding domain-containing protein</fullName>
    </recommendedName>
</protein>
<keyword evidence="3" id="KW-1185">Reference proteome</keyword>
<organism evidence="2 3">
    <name type="scientific">Actinomycetospora chlora</name>
    <dbReference type="NCBI Taxonomy" id="663608"/>
    <lineage>
        <taxon>Bacteria</taxon>
        <taxon>Bacillati</taxon>
        <taxon>Actinomycetota</taxon>
        <taxon>Actinomycetes</taxon>
        <taxon>Pseudonocardiales</taxon>
        <taxon>Pseudonocardiaceae</taxon>
        <taxon>Actinomycetospora</taxon>
    </lineage>
</organism>
<comment type="caution">
    <text evidence="2">The sequence shown here is derived from an EMBL/GenBank/DDBJ whole genome shotgun (WGS) entry which is preliminary data.</text>
</comment>
<dbReference type="PANTHER" id="PTHR19372:SF7">
    <property type="entry name" value="SULFITE OXIDASE, MITOCHONDRIAL"/>
    <property type="match status" value="1"/>
</dbReference>
<dbReference type="InterPro" id="IPR000572">
    <property type="entry name" value="OxRdtase_Mopterin-bd_dom"/>
</dbReference>
<dbReference type="Pfam" id="PF00174">
    <property type="entry name" value="Oxidored_molyb"/>
    <property type="match status" value="1"/>
</dbReference>
<evidence type="ECO:0000313" key="3">
    <source>
        <dbReference type="Proteomes" id="UP001500928"/>
    </source>
</evidence>
<dbReference type="InterPro" id="IPR014756">
    <property type="entry name" value="Ig_E-set"/>
</dbReference>
<evidence type="ECO:0000313" key="2">
    <source>
        <dbReference type="EMBL" id="GAA4797034.1"/>
    </source>
</evidence>
<feature type="domain" description="Oxidoreductase molybdopterin-binding" evidence="1">
    <location>
        <begin position="31"/>
        <end position="191"/>
    </location>
</feature>
<dbReference type="Proteomes" id="UP001500928">
    <property type="component" value="Unassembled WGS sequence"/>
</dbReference>
<dbReference type="InterPro" id="IPR008335">
    <property type="entry name" value="Mopterin_OxRdtase_euk"/>
</dbReference>
<dbReference type="SUPFAM" id="SSF81296">
    <property type="entry name" value="E set domains"/>
    <property type="match status" value="1"/>
</dbReference>
<dbReference type="EMBL" id="BAABHO010000030">
    <property type="protein sequence ID" value="GAA4797034.1"/>
    <property type="molecule type" value="Genomic_DNA"/>
</dbReference>
<reference evidence="3" key="1">
    <citation type="journal article" date="2019" name="Int. J. Syst. Evol. Microbiol.">
        <title>The Global Catalogue of Microorganisms (GCM) 10K type strain sequencing project: providing services to taxonomists for standard genome sequencing and annotation.</title>
        <authorList>
            <consortium name="The Broad Institute Genomics Platform"/>
            <consortium name="The Broad Institute Genome Sequencing Center for Infectious Disease"/>
            <person name="Wu L."/>
            <person name="Ma J."/>
        </authorList>
    </citation>
    <scope>NUCLEOTIDE SEQUENCE [LARGE SCALE GENOMIC DNA]</scope>
    <source>
        <strain evidence="3">JCM 17979</strain>
    </source>
</reference>
<accession>A0ABP9BPM1</accession>
<sequence length="316" mass="33003">MDPATTTKWIPGPERLAARVTAVQDVYVIGHFGIAHVDPGTWRLRVDGDVATPLDLDLADLRALPGVDVPAVLECFGNPLVPGELVRRAANVVWHGVPVAALLDAAGAGPGPSLWATGADAGEFAGVACTEYRKDVPLAVARERAIVAFGLNGAPLDDEHGGPARLVVPGWFGTNNVKWLTALTVADRRPEHLFTTRLYQRPVPGADGPQPVRDLDVTSVVTAPLEGAAVGTAVTVTGWAWGAEPVAAVAVGVDGAWGRADLEPRGEHRTWQRFALAVDLPPGEHVLAARATDAAGRVQPDGGARNAVHAVSVSVR</sequence>
<gene>
    <name evidence="2" type="ORF">GCM10023200_36480</name>
</gene>
<dbReference type="PRINTS" id="PR00407">
    <property type="entry name" value="EUMOPTERIN"/>
</dbReference>
<proteinExistence type="predicted"/>